<dbReference type="AlphaFoldDB" id="A0A1B0BXF5"/>
<dbReference type="STRING" id="67801.A0A1B0BXF5"/>
<evidence type="ECO:0000313" key="1">
    <source>
        <dbReference type="EnsemblMetazoa" id="GPPI043441-PA"/>
    </source>
</evidence>
<reference evidence="2" key="1">
    <citation type="submission" date="2015-01" db="EMBL/GenBank/DDBJ databases">
        <authorList>
            <person name="Aksoy S."/>
            <person name="Warren W."/>
            <person name="Wilson R.K."/>
        </authorList>
    </citation>
    <scope>NUCLEOTIDE SEQUENCE [LARGE SCALE GENOMIC DNA]</scope>
    <source>
        <strain evidence="2">IAEA</strain>
    </source>
</reference>
<proteinExistence type="predicted"/>
<accession>A0A1B0BXF5</accession>
<name>A0A1B0BXF5_9MUSC</name>
<sequence length="113" mass="12765">MLSMKRLEGPPRVTNTVAPLGGVELRTIQATDVIFVAVLQVFRSLLKGHALEARHVVRQALDILTLALPLRMEDGTMLTHWTKKIIIEEGHSMQQLFHILQLIVRHNKVKISS</sequence>
<keyword evidence="2" id="KW-1185">Reference proteome</keyword>
<dbReference type="InterPro" id="IPR046805">
    <property type="entry name" value="Tra1_ring"/>
</dbReference>
<dbReference type="Pfam" id="PF20206">
    <property type="entry name" value="Tra1_ring"/>
    <property type="match status" value="1"/>
</dbReference>
<evidence type="ECO:0000313" key="2">
    <source>
        <dbReference type="Proteomes" id="UP000092460"/>
    </source>
</evidence>
<dbReference type="EMBL" id="JXJN01022199">
    <property type="status" value="NOT_ANNOTATED_CDS"/>
    <property type="molecule type" value="Genomic_DNA"/>
</dbReference>
<protein>
    <submittedName>
        <fullName evidence="1">Uncharacterized protein</fullName>
    </submittedName>
</protein>
<dbReference type="EnsemblMetazoa" id="GPPI043441-RA">
    <property type="protein sequence ID" value="GPPI043441-PA"/>
    <property type="gene ID" value="GPPI043441"/>
</dbReference>
<reference evidence="1" key="2">
    <citation type="submission" date="2020-05" db="UniProtKB">
        <authorList>
            <consortium name="EnsemblMetazoa"/>
        </authorList>
    </citation>
    <scope>IDENTIFICATION</scope>
    <source>
        <strain evidence="1">IAEA</strain>
    </source>
</reference>
<dbReference type="Proteomes" id="UP000092460">
    <property type="component" value="Unassembled WGS sequence"/>
</dbReference>
<organism evidence="1 2">
    <name type="scientific">Glossina palpalis gambiensis</name>
    <dbReference type="NCBI Taxonomy" id="67801"/>
    <lineage>
        <taxon>Eukaryota</taxon>
        <taxon>Metazoa</taxon>
        <taxon>Ecdysozoa</taxon>
        <taxon>Arthropoda</taxon>
        <taxon>Hexapoda</taxon>
        <taxon>Insecta</taxon>
        <taxon>Pterygota</taxon>
        <taxon>Neoptera</taxon>
        <taxon>Endopterygota</taxon>
        <taxon>Diptera</taxon>
        <taxon>Brachycera</taxon>
        <taxon>Muscomorpha</taxon>
        <taxon>Hippoboscoidea</taxon>
        <taxon>Glossinidae</taxon>
        <taxon>Glossina</taxon>
    </lineage>
</organism>
<dbReference type="VEuPathDB" id="VectorBase:GPPI043441"/>